<sequence>MALARHANVDYRSWRTYAQVGLWRKQAELRALAEASTVVRQFLPAIPSSMLQTEEYARQVLTPTVPGDISWNREQAVRARMEMQRALEDVSRAFVFLMPEHAIRWQRADPATMADQCRHLAEVSTRPNVRVAIIPREKRVSASPLHVFAVFDDRLVLVELFSGEVALRDPQDVDYHLSLFQFFLGHALVDDEARDLLGSVAAEFASMCD</sequence>
<name>A0ABT1HYF2_STRSD</name>
<keyword evidence="3" id="KW-1185">Reference proteome</keyword>
<accession>A0ABT1HYF2</accession>
<dbReference type="InterPro" id="IPR043917">
    <property type="entry name" value="DUF5753"/>
</dbReference>
<evidence type="ECO:0000259" key="1">
    <source>
        <dbReference type="Pfam" id="PF19054"/>
    </source>
</evidence>
<comment type="caution">
    <text evidence="2">The sequence shown here is derived from an EMBL/GenBank/DDBJ whole genome shotgun (WGS) entry which is preliminary data.</text>
</comment>
<protein>
    <recommendedName>
        <fullName evidence="1">DUF5753 domain-containing protein</fullName>
    </recommendedName>
</protein>
<dbReference type="Proteomes" id="UP001205311">
    <property type="component" value="Unassembled WGS sequence"/>
</dbReference>
<dbReference type="Pfam" id="PF19054">
    <property type="entry name" value="DUF5753"/>
    <property type="match status" value="1"/>
</dbReference>
<dbReference type="EMBL" id="JAMTCP010000027">
    <property type="protein sequence ID" value="MCP2260505.1"/>
    <property type="molecule type" value="Genomic_DNA"/>
</dbReference>
<evidence type="ECO:0000313" key="3">
    <source>
        <dbReference type="Proteomes" id="UP001205311"/>
    </source>
</evidence>
<dbReference type="RefSeq" id="WP_253671349.1">
    <property type="nucleotide sequence ID" value="NZ_JAMTCP010000027.1"/>
</dbReference>
<evidence type="ECO:0000313" key="2">
    <source>
        <dbReference type="EMBL" id="MCP2260505.1"/>
    </source>
</evidence>
<organism evidence="2 3">
    <name type="scientific">Streptoalloteichus tenebrarius (strain ATCC 17920 / DSM 40477 / JCM 4838 / CBS 697.72 / NBRC 16177 / NCIMB 11028 / NRRL B-12390 / A12253. 1 / ISP 5477)</name>
    <name type="common">Streptomyces tenebrarius</name>
    <dbReference type="NCBI Taxonomy" id="1933"/>
    <lineage>
        <taxon>Bacteria</taxon>
        <taxon>Bacillati</taxon>
        <taxon>Actinomycetota</taxon>
        <taxon>Actinomycetes</taxon>
        <taxon>Pseudonocardiales</taxon>
        <taxon>Pseudonocardiaceae</taxon>
        <taxon>Streptoalloteichus</taxon>
    </lineage>
</organism>
<feature type="domain" description="DUF5753" evidence="1">
    <location>
        <begin position="27"/>
        <end position="197"/>
    </location>
</feature>
<reference evidence="2 3" key="1">
    <citation type="submission" date="2022-06" db="EMBL/GenBank/DDBJ databases">
        <title>Genomic Encyclopedia of Archaeal and Bacterial Type Strains, Phase II (KMG-II): from individual species to whole genera.</title>
        <authorList>
            <person name="Goeker M."/>
        </authorList>
    </citation>
    <scope>NUCLEOTIDE SEQUENCE [LARGE SCALE GENOMIC DNA]</scope>
    <source>
        <strain evidence="2 3">DSM 40477</strain>
    </source>
</reference>
<proteinExistence type="predicted"/>
<gene>
    <name evidence="2" type="ORF">LX15_004223</name>
</gene>